<gene>
    <name evidence="1" type="ORF">BdWA1_001589</name>
</gene>
<reference evidence="1" key="1">
    <citation type="journal article" date="2023" name="Nat. Microbiol.">
        <title>Babesia duncani multi-omics identifies virulence factors and drug targets.</title>
        <authorList>
            <person name="Singh P."/>
            <person name="Lonardi S."/>
            <person name="Liang Q."/>
            <person name="Vydyam P."/>
            <person name="Khabirova E."/>
            <person name="Fang T."/>
            <person name="Gihaz S."/>
            <person name="Thekkiniath J."/>
            <person name="Munshi M."/>
            <person name="Abel S."/>
            <person name="Ciampossin L."/>
            <person name="Batugedara G."/>
            <person name="Gupta M."/>
            <person name="Lu X.M."/>
            <person name="Lenz T."/>
            <person name="Chakravarty S."/>
            <person name="Cornillot E."/>
            <person name="Hu Y."/>
            <person name="Ma W."/>
            <person name="Gonzalez L.M."/>
            <person name="Sanchez S."/>
            <person name="Estrada K."/>
            <person name="Sanchez-Flores A."/>
            <person name="Montero E."/>
            <person name="Harb O.S."/>
            <person name="Le Roch K.G."/>
            <person name="Mamoun C.B."/>
        </authorList>
    </citation>
    <scope>NUCLEOTIDE SEQUENCE</scope>
    <source>
        <strain evidence="1">WA1</strain>
    </source>
</reference>
<comment type="caution">
    <text evidence="1">The sequence shown here is derived from an EMBL/GenBank/DDBJ whole genome shotgun (WGS) entry which is preliminary data.</text>
</comment>
<accession>A0AAD9UNX0</accession>
<dbReference type="GeneID" id="94335887"/>
<dbReference type="Proteomes" id="UP001214638">
    <property type="component" value="Unassembled WGS sequence"/>
</dbReference>
<dbReference type="KEGG" id="bdw:94335887"/>
<name>A0AAD9UNX0_9APIC</name>
<dbReference type="RefSeq" id="XP_067803188.1">
    <property type="nucleotide sequence ID" value="XM_067946624.1"/>
</dbReference>
<evidence type="ECO:0000313" key="2">
    <source>
        <dbReference type="Proteomes" id="UP001214638"/>
    </source>
</evidence>
<proteinExistence type="predicted"/>
<dbReference type="Gene3D" id="3.40.50.410">
    <property type="entry name" value="von Willebrand factor, type A domain"/>
    <property type="match status" value="1"/>
</dbReference>
<dbReference type="EMBL" id="JALLKP010000002">
    <property type="protein sequence ID" value="KAK2196346.1"/>
    <property type="molecule type" value="Genomic_DNA"/>
</dbReference>
<keyword evidence="2" id="KW-1185">Reference proteome</keyword>
<evidence type="ECO:0000313" key="1">
    <source>
        <dbReference type="EMBL" id="KAK2196346.1"/>
    </source>
</evidence>
<sequence>MCERASTTLRILWSKIVDFMGSFNIHESHVPALTTAISMGLLCKSAFPFPYADLNRLSRSKCGFGNSIIIMDATSGCDYRAQYISLMNVAFAAFKHVSPTSIDFPRLRKFQ</sequence>
<organism evidence="1 2">
    <name type="scientific">Babesia duncani</name>
    <dbReference type="NCBI Taxonomy" id="323732"/>
    <lineage>
        <taxon>Eukaryota</taxon>
        <taxon>Sar</taxon>
        <taxon>Alveolata</taxon>
        <taxon>Apicomplexa</taxon>
        <taxon>Aconoidasida</taxon>
        <taxon>Piroplasmida</taxon>
        <taxon>Babesiidae</taxon>
        <taxon>Babesia</taxon>
    </lineage>
</organism>
<dbReference type="AlphaFoldDB" id="A0AAD9UNX0"/>
<protein>
    <submittedName>
        <fullName evidence="1">von Willebrand factor A-like domain superfamily</fullName>
    </submittedName>
</protein>
<dbReference type="InterPro" id="IPR036465">
    <property type="entry name" value="vWFA_dom_sf"/>
</dbReference>